<dbReference type="EMBL" id="CADCVX010000384">
    <property type="protein sequence ID" value="CAA9519358.1"/>
    <property type="molecule type" value="Genomic_DNA"/>
</dbReference>
<protein>
    <submittedName>
        <fullName evidence="1">Uncharacterized protein</fullName>
    </submittedName>
</protein>
<name>A0A6J4TBF3_9SPHN</name>
<reference evidence="1" key="1">
    <citation type="submission" date="2020-02" db="EMBL/GenBank/DDBJ databases">
        <authorList>
            <person name="Meier V. D."/>
        </authorList>
    </citation>
    <scope>NUCLEOTIDE SEQUENCE</scope>
    <source>
        <strain evidence="1">AVDCRST_MAG91</strain>
    </source>
</reference>
<organism evidence="1">
    <name type="scientific">uncultured Sphingomonadaceae bacterium</name>
    <dbReference type="NCBI Taxonomy" id="169976"/>
    <lineage>
        <taxon>Bacteria</taxon>
        <taxon>Pseudomonadati</taxon>
        <taxon>Pseudomonadota</taxon>
        <taxon>Alphaproteobacteria</taxon>
        <taxon>Sphingomonadales</taxon>
        <taxon>Sphingomonadaceae</taxon>
        <taxon>environmental samples</taxon>
    </lineage>
</organism>
<dbReference type="AlphaFoldDB" id="A0A6J4TBF3"/>
<proteinExistence type="predicted"/>
<sequence>MAAGDFHRFVEGSITRVRQRTVALSWGSGPPFCRSPLFPGVNEEFCYGRRDVLNNEFLKLFCEPGR</sequence>
<evidence type="ECO:0000313" key="1">
    <source>
        <dbReference type="EMBL" id="CAA9519358.1"/>
    </source>
</evidence>
<accession>A0A6J4TBF3</accession>
<gene>
    <name evidence="1" type="ORF">AVDCRST_MAG91-2101</name>
</gene>